<sequence length="84" mass="9660">MGNYNSRKKVKTIKQDKKEKCPDQEKDKEKWRHVIYLKKNKSTVKVLLLPPLGKLTHGPKTLSLIAPPGSNVNIFNRSELGSYR</sequence>
<feature type="compositionally biased region" description="Basic and acidic residues" evidence="1">
    <location>
        <begin position="13"/>
        <end position="25"/>
    </location>
</feature>
<proteinExistence type="predicted"/>
<evidence type="ECO:0000313" key="3">
    <source>
        <dbReference type="Proteomes" id="UP000050525"/>
    </source>
</evidence>
<evidence type="ECO:0000256" key="1">
    <source>
        <dbReference type="SAM" id="MobiDB-lite"/>
    </source>
</evidence>
<accession>A0A151P6G7</accession>
<organism evidence="2 3">
    <name type="scientific">Alligator mississippiensis</name>
    <name type="common">American alligator</name>
    <dbReference type="NCBI Taxonomy" id="8496"/>
    <lineage>
        <taxon>Eukaryota</taxon>
        <taxon>Metazoa</taxon>
        <taxon>Chordata</taxon>
        <taxon>Craniata</taxon>
        <taxon>Vertebrata</taxon>
        <taxon>Euteleostomi</taxon>
        <taxon>Archelosauria</taxon>
        <taxon>Archosauria</taxon>
        <taxon>Crocodylia</taxon>
        <taxon>Alligatoridae</taxon>
        <taxon>Alligatorinae</taxon>
        <taxon>Alligator</taxon>
    </lineage>
</organism>
<dbReference type="AlphaFoldDB" id="A0A151P6G7"/>
<keyword evidence="3" id="KW-1185">Reference proteome</keyword>
<name>A0A151P6G7_ALLMI</name>
<reference evidence="2 3" key="1">
    <citation type="journal article" date="2012" name="Genome Biol.">
        <title>Sequencing three crocodilian genomes to illuminate the evolution of archosaurs and amniotes.</title>
        <authorList>
            <person name="St John J.A."/>
            <person name="Braun E.L."/>
            <person name="Isberg S.R."/>
            <person name="Miles L.G."/>
            <person name="Chong A.Y."/>
            <person name="Gongora J."/>
            <person name="Dalzell P."/>
            <person name="Moran C."/>
            <person name="Bed'hom B."/>
            <person name="Abzhanov A."/>
            <person name="Burgess S.C."/>
            <person name="Cooksey A.M."/>
            <person name="Castoe T.A."/>
            <person name="Crawford N.G."/>
            <person name="Densmore L.D."/>
            <person name="Drew J.C."/>
            <person name="Edwards S.V."/>
            <person name="Faircloth B.C."/>
            <person name="Fujita M.K."/>
            <person name="Greenwold M.J."/>
            <person name="Hoffmann F.G."/>
            <person name="Howard J.M."/>
            <person name="Iguchi T."/>
            <person name="Janes D.E."/>
            <person name="Khan S.Y."/>
            <person name="Kohno S."/>
            <person name="de Koning A.J."/>
            <person name="Lance S.L."/>
            <person name="McCarthy F.M."/>
            <person name="McCormack J.E."/>
            <person name="Merchant M.E."/>
            <person name="Peterson D.G."/>
            <person name="Pollock D.D."/>
            <person name="Pourmand N."/>
            <person name="Raney B.J."/>
            <person name="Roessler K.A."/>
            <person name="Sanford J.R."/>
            <person name="Sawyer R.H."/>
            <person name="Schmidt C.J."/>
            <person name="Triplett E.W."/>
            <person name="Tuberville T.D."/>
            <person name="Venegas-Anaya M."/>
            <person name="Howard J.T."/>
            <person name="Jarvis E.D."/>
            <person name="Guillette L.J.Jr."/>
            <person name="Glenn T.C."/>
            <person name="Green R.E."/>
            <person name="Ray D.A."/>
        </authorList>
    </citation>
    <scope>NUCLEOTIDE SEQUENCE [LARGE SCALE GENOMIC DNA]</scope>
    <source>
        <strain evidence="2">KSC_2009_1</strain>
    </source>
</reference>
<evidence type="ECO:0000313" key="2">
    <source>
        <dbReference type="EMBL" id="KYO44613.1"/>
    </source>
</evidence>
<feature type="region of interest" description="Disordered" evidence="1">
    <location>
        <begin position="1"/>
        <end position="25"/>
    </location>
</feature>
<dbReference type="Proteomes" id="UP000050525">
    <property type="component" value="Unassembled WGS sequence"/>
</dbReference>
<protein>
    <submittedName>
        <fullName evidence="2">Uncharacterized protein</fullName>
    </submittedName>
</protein>
<feature type="compositionally biased region" description="Basic residues" evidence="1">
    <location>
        <begin position="1"/>
        <end position="12"/>
    </location>
</feature>
<gene>
    <name evidence="2" type="ORF">Y1Q_0004693</name>
</gene>
<comment type="caution">
    <text evidence="2">The sequence shown here is derived from an EMBL/GenBank/DDBJ whole genome shotgun (WGS) entry which is preliminary data.</text>
</comment>
<dbReference type="EMBL" id="AKHW03000701">
    <property type="protein sequence ID" value="KYO44613.1"/>
    <property type="molecule type" value="Genomic_DNA"/>
</dbReference>